<reference evidence="1" key="1">
    <citation type="submission" date="2022-11" db="EMBL/GenBank/DDBJ databases">
        <title>Genome Sequence of Boeremia exigua.</title>
        <authorList>
            <person name="Buettner E."/>
        </authorList>
    </citation>
    <scope>NUCLEOTIDE SEQUENCE</scope>
    <source>
        <strain evidence="1">CU02</strain>
    </source>
</reference>
<dbReference type="Proteomes" id="UP001153331">
    <property type="component" value="Unassembled WGS sequence"/>
</dbReference>
<sequence>MSQDASLDNLKRARELKESTLQNVSILQTTPASSNDQATTPSSEDLLITTLRAEGKSWAEVTARLNEHRIGNKEAPTWTVAAVYSRYILSISAPAVPTREVGFEPRDYAHLRNAGNWREGTSKAGNKRVKDFHNATELSANIRKPATVAGGDQGKSEQQVGMQGKGKGKAKARVKRKGKDEIRRKGAADEEVVKMDEIMIEVLMRAVAKVDRNFWSFVADEVEREAGKYLEPKDLEKVFHDV</sequence>
<name>A0ACC2I9P9_9PLEO</name>
<proteinExistence type="predicted"/>
<organism evidence="1 2">
    <name type="scientific">Boeremia exigua</name>
    <dbReference type="NCBI Taxonomy" id="749465"/>
    <lineage>
        <taxon>Eukaryota</taxon>
        <taxon>Fungi</taxon>
        <taxon>Dikarya</taxon>
        <taxon>Ascomycota</taxon>
        <taxon>Pezizomycotina</taxon>
        <taxon>Dothideomycetes</taxon>
        <taxon>Pleosporomycetidae</taxon>
        <taxon>Pleosporales</taxon>
        <taxon>Pleosporineae</taxon>
        <taxon>Didymellaceae</taxon>
        <taxon>Boeremia</taxon>
    </lineage>
</organism>
<protein>
    <submittedName>
        <fullName evidence="1">Uncharacterized protein</fullName>
    </submittedName>
</protein>
<evidence type="ECO:0000313" key="1">
    <source>
        <dbReference type="EMBL" id="KAJ8111869.1"/>
    </source>
</evidence>
<comment type="caution">
    <text evidence="1">The sequence shown here is derived from an EMBL/GenBank/DDBJ whole genome shotgun (WGS) entry which is preliminary data.</text>
</comment>
<keyword evidence="2" id="KW-1185">Reference proteome</keyword>
<gene>
    <name evidence="1" type="ORF">OPT61_g5641</name>
</gene>
<evidence type="ECO:0000313" key="2">
    <source>
        <dbReference type="Proteomes" id="UP001153331"/>
    </source>
</evidence>
<dbReference type="EMBL" id="JAPHNI010000369">
    <property type="protein sequence ID" value="KAJ8111869.1"/>
    <property type="molecule type" value="Genomic_DNA"/>
</dbReference>
<accession>A0ACC2I9P9</accession>